<reference evidence="4 5" key="1">
    <citation type="submission" date="2024-04" db="EMBL/GenBank/DDBJ databases">
        <title>The reference genome of an endangered Asteraceae, Deinandra increscens subsp. villosa, native to the Central Coast of California.</title>
        <authorList>
            <person name="Guilliams M."/>
            <person name="Hasenstab-Lehman K."/>
            <person name="Meyer R."/>
            <person name="Mcevoy S."/>
        </authorList>
    </citation>
    <scope>NUCLEOTIDE SEQUENCE [LARGE SCALE GENOMIC DNA]</scope>
    <source>
        <tissue evidence="4">Leaf</tissue>
    </source>
</reference>
<feature type="domain" description="DCD" evidence="2">
    <location>
        <begin position="68"/>
        <end position="194"/>
    </location>
</feature>
<evidence type="ECO:0000313" key="5">
    <source>
        <dbReference type="Proteomes" id="UP001408789"/>
    </source>
</evidence>
<dbReference type="PANTHER" id="PTHR46444:SF19">
    <property type="entry name" value="OS02G0745600 PROTEIN"/>
    <property type="match status" value="1"/>
</dbReference>
<accession>A0AAP0C768</accession>
<organism evidence="4 5">
    <name type="scientific">Deinandra increscens subsp. villosa</name>
    <dbReference type="NCBI Taxonomy" id="3103831"/>
    <lineage>
        <taxon>Eukaryota</taxon>
        <taxon>Viridiplantae</taxon>
        <taxon>Streptophyta</taxon>
        <taxon>Embryophyta</taxon>
        <taxon>Tracheophyta</taxon>
        <taxon>Spermatophyta</taxon>
        <taxon>Magnoliopsida</taxon>
        <taxon>eudicotyledons</taxon>
        <taxon>Gunneridae</taxon>
        <taxon>Pentapetalae</taxon>
        <taxon>asterids</taxon>
        <taxon>campanulids</taxon>
        <taxon>Asterales</taxon>
        <taxon>Asteraceae</taxon>
        <taxon>Asteroideae</taxon>
        <taxon>Heliantheae alliance</taxon>
        <taxon>Madieae</taxon>
        <taxon>Madiinae</taxon>
        <taxon>Deinandra</taxon>
    </lineage>
</organism>
<dbReference type="AlphaFoldDB" id="A0AAP0C768"/>
<dbReference type="Proteomes" id="UP001408789">
    <property type="component" value="Unassembled WGS sequence"/>
</dbReference>
<comment type="caution">
    <text evidence="4">The sequence shown here is derived from an EMBL/GenBank/DDBJ whole genome shotgun (WGS) entry which is preliminary data.</text>
</comment>
<evidence type="ECO:0000259" key="2">
    <source>
        <dbReference type="PROSITE" id="PS51222"/>
    </source>
</evidence>
<dbReference type="InterPro" id="IPR013989">
    <property type="entry name" value="Dev_and_cell_death_domain"/>
</dbReference>
<gene>
    <name evidence="4" type="ORF">SSX86_030413</name>
    <name evidence="3" type="ORF">SSX86_030550</name>
</gene>
<proteinExistence type="predicted"/>
<keyword evidence="5" id="KW-1185">Reference proteome</keyword>
<dbReference type="EMBL" id="JBCNJP010000738">
    <property type="protein sequence ID" value="KAK9050616.1"/>
    <property type="molecule type" value="Genomic_DNA"/>
</dbReference>
<sequence>MGKVNGKKIRRKGKNMVRPGAGNFIRKLTNNISTEVVNHPPVLPINSVENLAMAPVVNFNETATQKKEEFSGYIFMCNGSTKPECYVNRVFGLPAGRREIVEKIKPGTKLFLFDFDVKLLYGVYEAVSTGGMNLRPTAFGGRFPAQVEFKICKDCLPLPLSSFRNAIKDNYQGSKFAPELNDQQVRDILLLFKPIGEPSSATLHPPRPNAAQGPHVQLPASSGPPRPQMLPAARNGWLNPSPNPPLQRRYQPYMARPLHNQSPQIHVHQLIQKHGSNPNPYHQHLSATHQDLPDHVYPHQFAENQPPYLSNEHPQNLQEPYLRYMATPEMYPHDQTVGYNGITQTVMNHTDRSHDQNAYLTSPPVYGSTPPSYNGPTYVHPQSSMPVTSYYSFVGGAQITR</sequence>
<protein>
    <recommendedName>
        <fullName evidence="2">DCD domain-containing protein</fullName>
    </recommendedName>
</protein>
<evidence type="ECO:0000256" key="1">
    <source>
        <dbReference type="SAM" id="MobiDB-lite"/>
    </source>
</evidence>
<feature type="region of interest" description="Disordered" evidence="1">
    <location>
        <begin position="199"/>
        <end position="226"/>
    </location>
</feature>
<dbReference type="PROSITE" id="PS51222">
    <property type="entry name" value="DCD"/>
    <property type="match status" value="1"/>
</dbReference>
<dbReference type="SMART" id="SM00767">
    <property type="entry name" value="DCD"/>
    <property type="match status" value="1"/>
</dbReference>
<name>A0AAP0C768_9ASTR</name>
<dbReference type="EMBL" id="JBCNJP010001544">
    <property type="protein sequence ID" value="KAK9050480.1"/>
    <property type="molecule type" value="Genomic_DNA"/>
</dbReference>
<evidence type="ECO:0000313" key="3">
    <source>
        <dbReference type="EMBL" id="KAK9050480.1"/>
    </source>
</evidence>
<dbReference type="PANTHER" id="PTHR46444">
    <property type="entry name" value="DCD (DEVELOPMENT AND CELL DEATH) DOMAIN PROTEIN-RELATED"/>
    <property type="match status" value="1"/>
</dbReference>
<evidence type="ECO:0000313" key="4">
    <source>
        <dbReference type="EMBL" id="KAK9050616.1"/>
    </source>
</evidence>
<dbReference type="Pfam" id="PF10539">
    <property type="entry name" value="Dev_Cell_Death"/>
    <property type="match status" value="1"/>
</dbReference>